<reference evidence="1 2" key="1">
    <citation type="submission" date="2016-02" db="EMBL/GenBank/DDBJ databases">
        <title>Genome analysis of coral dinoflagellate symbionts highlights evolutionary adaptations to a symbiotic lifestyle.</title>
        <authorList>
            <person name="Aranda M."/>
            <person name="Li Y."/>
            <person name="Liew Y.J."/>
            <person name="Baumgarten S."/>
            <person name="Simakov O."/>
            <person name="Wilson M."/>
            <person name="Piel J."/>
            <person name="Ashoor H."/>
            <person name="Bougouffa S."/>
            <person name="Bajic V.B."/>
            <person name="Ryu T."/>
            <person name="Ravasi T."/>
            <person name="Bayer T."/>
            <person name="Micklem G."/>
            <person name="Kim H."/>
            <person name="Bhak J."/>
            <person name="Lajeunesse T.C."/>
            <person name="Voolstra C.R."/>
        </authorList>
    </citation>
    <scope>NUCLEOTIDE SEQUENCE [LARGE SCALE GENOMIC DNA]</scope>
    <source>
        <strain evidence="1 2">CCMP2467</strain>
    </source>
</reference>
<dbReference type="AlphaFoldDB" id="A0A1Q9DGN0"/>
<dbReference type="Proteomes" id="UP000186817">
    <property type="component" value="Unassembled WGS sequence"/>
</dbReference>
<keyword evidence="2" id="KW-1185">Reference proteome</keyword>
<comment type="caution">
    <text evidence="1">The sequence shown here is derived from an EMBL/GenBank/DDBJ whole genome shotgun (WGS) entry which is preliminary data.</text>
</comment>
<protein>
    <submittedName>
        <fullName evidence="1">Uncharacterized protein</fullName>
    </submittedName>
</protein>
<proteinExistence type="predicted"/>
<evidence type="ECO:0000313" key="1">
    <source>
        <dbReference type="EMBL" id="OLP94338.1"/>
    </source>
</evidence>
<evidence type="ECO:0000313" key="2">
    <source>
        <dbReference type="Proteomes" id="UP000186817"/>
    </source>
</evidence>
<gene>
    <name evidence="1" type="ORF">AK812_SmicGene23640</name>
</gene>
<accession>A0A1Q9DGN0</accession>
<dbReference type="EMBL" id="LSRX01000547">
    <property type="protein sequence ID" value="OLP94338.1"/>
    <property type="molecule type" value="Genomic_DNA"/>
</dbReference>
<name>A0A1Q9DGN0_SYMMI</name>
<organism evidence="1 2">
    <name type="scientific">Symbiodinium microadriaticum</name>
    <name type="common">Dinoflagellate</name>
    <name type="synonym">Zooxanthella microadriatica</name>
    <dbReference type="NCBI Taxonomy" id="2951"/>
    <lineage>
        <taxon>Eukaryota</taxon>
        <taxon>Sar</taxon>
        <taxon>Alveolata</taxon>
        <taxon>Dinophyceae</taxon>
        <taxon>Suessiales</taxon>
        <taxon>Symbiodiniaceae</taxon>
        <taxon>Symbiodinium</taxon>
    </lineage>
</organism>
<sequence>MKLGPPRSYAGVLFRLDPELQYRRAHKHRCLCCSRLRCDCRKRQLLLGRVSVGAGGAAAACRLASLLKQVSSPRATAPSARSAVVAYHAGPELTRSRTYAEFLAHITAKLCPQAVTGEWAARGLEAEGPRTLETGSCTEALVLEVPLVGDVQRTQLLIHNWPRLLQLRLSGRNSSALLTGQTIRSGHYTAILHDAGSSAGRSGVIYVRLARVQSRCTKTKLQYQALRQRAAGGTMVKANLECGIHLLLGPQTKIQLDFESHFAAAPSLDEAKQPARPSIPRHRAARTLPTSEDGVKQCLRQARARHLRDLRARAAAVTVL</sequence>